<keyword evidence="3" id="KW-1185">Reference proteome</keyword>
<keyword evidence="1" id="KW-0472">Membrane</keyword>
<feature type="transmembrane region" description="Helical" evidence="1">
    <location>
        <begin position="241"/>
        <end position="268"/>
    </location>
</feature>
<keyword evidence="1" id="KW-0812">Transmembrane</keyword>
<organism evidence="2 3">
    <name type="scientific">Paspalum vaginatum</name>
    <name type="common">seashore paspalum</name>
    <dbReference type="NCBI Taxonomy" id="158149"/>
    <lineage>
        <taxon>Eukaryota</taxon>
        <taxon>Viridiplantae</taxon>
        <taxon>Streptophyta</taxon>
        <taxon>Embryophyta</taxon>
        <taxon>Tracheophyta</taxon>
        <taxon>Spermatophyta</taxon>
        <taxon>Magnoliopsida</taxon>
        <taxon>Liliopsida</taxon>
        <taxon>Poales</taxon>
        <taxon>Poaceae</taxon>
        <taxon>PACMAD clade</taxon>
        <taxon>Panicoideae</taxon>
        <taxon>Andropogonodae</taxon>
        <taxon>Paspaleae</taxon>
        <taxon>Paspalinae</taxon>
        <taxon>Paspalum</taxon>
    </lineage>
</organism>
<evidence type="ECO:0000313" key="3">
    <source>
        <dbReference type="Proteomes" id="UP001164776"/>
    </source>
</evidence>
<feature type="transmembrane region" description="Helical" evidence="1">
    <location>
        <begin position="175"/>
        <end position="193"/>
    </location>
</feature>
<name>A0A9W8CEQ2_9POAL</name>
<dbReference type="AlphaFoldDB" id="A0A9W8CEQ2"/>
<feature type="transmembrane region" description="Helical" evidence="1">
    <location>
        <begin position="60"/>
        <end position="78"/>
    </location>
</feature>
<dbReference type="EMBL" id="MU629842">
    <property type="protein sequence ID" value="KAJ1254966.1"/>
    <property type="molecule type" value="Genomic_DNA"/>
</dbReference>
<feature type="transmembrane region" description="Helical" evidence="1">
    <location>
        <begin position="90"/>
        <end position="110"/>
    </location>
</feature>
<gene>
    <name evidence="2" type="ORF">BS78_K302300</name>
</gene>
<comment type="caution">
    <text evidence="2">The sequence shown here is derived from an EMBL/GenBank/DDBJ whole genome shotgun (WGS) entry which is preliminary data.</text>
</comment>
<dbReference type="Proteomes" id="UP001164776">
    <property type="component" value="Unassembled WGS sequence"/>
</dbReference>
<feature type="transmembrane region" description="Helical" evidence="1">
    <location>
        <begin position="122"/>
        <end position="140"/>
    </location>
</feature>
<accession>A0A9W8CEQ2</accession>
<protein>
    <submittedName>
        <fullName evidence="2">Uncharacterized protein</fullName>
    </submittedName>
</protein>
<reference evidence="2 3" key="1">
    <citation type="submission" date="2022-10" db="EMBL/GenBank/DDBJ databases">
        <title>WGS assembly of Paspalum vaginatum 540-79.</title>
        <authorList>
            <person name="Sun G."/>
            <person name="Wase N."/>
            <person name="Shu S."/>
            <person name="Jenkins J."/>
            <person name="Zhou B."/>
            <person name="Torres-Rodriguez J."/>
            <person name="Chen C."/>
            <person name="Sandor L."/>
            <person name="Plott C."/>
            <person name="Yoshinga Y."/>
            <person name="Daum C."/>
            <person name="Qi P."/>
            <person name="Barry K."/>
            <person name="Lipzen A."/>
            <person name="Berry L."/>
            <person name="Pedersen C."/>
            <person name="Gottilla T."/>
            <person name="Foltz A."/>
            <person name="Yu H."/>
            <person name="O'Malley R."/>
            <person name="Zhang C."/>
            <person name="Devos K."/>
            <person name="Sigmon B."/>
            <person name="Yu B."/>
            <person name="Obata T."/>
            <person name="Schmutz J."/>
            <person name="Schnable J."/>
        </authorList>
    </citation>
    <scope>NUCLEOTIDE SEQUENCE [LARGE SCALE GENOMIC DNA]</scope>
    <source>
        <strain evidence="3">cv. 540-79</strain>
    </source>
</reference>
<proteinExistence type="predicted"/>
<dbReference type="OrthoDB" id="665483at2759"/>
<sequence length="275" mass="30581">MIHACFSENQGEYSVPCNPAQSTGAKVVTIVSSVTSAAILLLPIFRVGGLHPRHSETDTLFWWSIFLGFLGYGLWTVYFMHCHHLHGSAFPIFVACAFGTLAYLCFLAVATRKTTTSADARLGFAMVAPVALFFIAIQYKSTNHHYIGWINLGLSVVSHLCRIESTDYHGEIDRFLLFVSFVGAVNGFLWLIHPQLCLSREYKVNSYIVGVLRGGGRPFTGALVKLLDYYGSLMVRSMMRLLLLAAMLLLVPVLRQHLSAVLLLLMLLQLHLELS</sequence>
<evidence type="ECO:0000256" key="1">
    <source>
        <dbReference type="SAM" id="Phobius"/>
    </source>
</evidence>
<keyword evidence="1" id="KW-1133">Transmembrane helix</keyword>
<feature type="transmembrane region" description="Helical" evidence="1">
    <location>
        <begin position="27"/>
        <end position="48"/>
    </location>
</feature>
<evidence type="ECO:0000313" key="2">
    <source>
        <dbReference type="EMBL" id="KAJ1254966.1"/>
    </source>
</evidence>